<dbReference type="GO" id="GO:0003677">
    <property type="term" value="F:DNA binding"/>
    <property type="evidence" value="ECO:0007669"/>
    <property type="project" value="InterPro"/>
</dbReference>
<evidence type="ECO:0000313" key="7">
    <source>
        <dbReference type="EMBL" id="NER15237.1"/>
    </source>
</evidence>
<dbReference type="Proteomes" id="UP000468581">
    <property type="component" value="Unassembled WGS sequence"/>
</dbReference>
<comment type="similarity">
    <text evidence="1">Belongs to the sigma-70 factor family. ECF subfamily.</text>
</comment>
<evidence type="ECO:0000256" key="2">
    <source>
        <dbReference type="ARBA" id="ARBA00023015"/>
    </source>
</evidence>
<feature type="domain" description="RNA polymerase sigma-70 region 2" evidence="5">
    <location>
        <begin position="18"/>
        <end position="81"/>
    </location>
</feature>
<dbReference type="PANTHER" id="PTHR43133">
    <property type="entry name" value="RNA POLYMERASE ECF-TYPE SIGMA FACTO"/>
    <property type="match status" value="1"/>
</dbReference>
<dbReference type="CDD" id="cd06171">
    <property type="entry name" value="Sigma70_r4"/>
    <property type="match status" value="1"/>
</dbReference>
<evidence type="ECO:0000313" key="8">
    <source>
        <dbReference type="Proteomes" id="UP000468581"/>
    </source>
</evidence>
<dbReference type="EMBL" id="JAABOO010000004">
    <property type="protein sequence ID" value="NER15237.1"/>
    <property type="molecule type" value="Genomic_DNA"/>
</dbReference>
<protein>
    <submittedName>
        <fullName evidence="7">Sigma-70 family RNA polymerase sigma factor</fullName>
    </submittedName>
</protein>
<accession>A0A6P0UQK1</accession>
<dbReference type="SUPFAM" id="SSF88946">
    <property type="entry name" value="Sigma2 domain of RNA polymerase sigma factors"/>
    <property type="match status" value="1"/>
</dbReference>
<evidence type="ECO:0000256" key="1">
    <source>
        <dbReference type="ARBA" id="ARBA00010641"/>
    </source>
</evidence>
<evidence type="ECO:0000256" key="4">
    <source>
        <dbReference type="ARBA" id="ARBA00023163"/>
    </source>
</evidence>
<dbReference type="Gene3D" id="1.10.10.10">
    <property type="entry name" value="Winged helix-like DNA-binding domain superfamily/Winged helix DNA-binding domain"/>
    <property type="match status" value="1"/>
</dbReference>
<proteinExistence type="inferred from homology"/>
<gene>
    <name evidence="7" type="ORF">GWK08_17405</name>
</gene>
<dbReference type="InterPro" id="IPR013249">
    <property type="entry name" value="RNA_pol_sigma70_r4_t2"/>
</dbReference>
<dbReference type="GO" id="GO:0016987">
    <property type="term" value="F:sigma factor activity"/>
    <property type="evidence" value="ECO:0007669"/>
    <property type="project" value="UniProtKB-KW"/>
</dbReference>
<keyword evidence="2" id="KW-0805">Transcription regulation</keyword>
<dbReference type="Pfam" id="PF08281">
    <property type="entry name" value="Sigma70_r4_2"/>
    <property type="match status" value="1"/>
</dbReference>
<sequence length="170" mass="19920">MQDNKEHVCEEKVFQSVFMEHATTIRNFIYYKCGDQNKAADIVQEAFIKLWQKCRDVSFEKSKSFLYTVANNLFLNEVAHQKVVLNYKNSPQRTHTDENPEYLMEEKQYDEKLQRAINSLTEGQREAFLLNRIDGKKYSEIAQLLDISVKAVEKRIHGALVSLRKEIGKI</sequence>
<keyword evidence="3" id="KW-0731">Sigma factor</keyword>
<keyword evidence="4" id="KW-0804">Transcription</keyword>
<dbReference type="InterPro" id="IPR013324">
    <property type="entry name" value="RNA_pol_sigma_r3/r4-like"/>
</dbReference>
<dbReference type="InterPro" id="IPR039425">
    <property type="entry name" value="RNA_pol_sigma-70-like"/>
</dbReference>
<dbReference type="NCBIfam" id="TIGR02937">
    <property type="entry name" value="sigma70-ECF"/>
    <property type="match status" value="1"/>
</dbReference>
<organism evidence="7 8">
    <name type="scientific">Leptobacterium flavescens</name>
    <dbReference type="NCBI Taxonomy" id="472055"/>
    <lineage>
        <taxon>Bacteria</taxon>
        <taxon>Pseudomonadati</taxon>
        <taxon>Bacteroidota</taxon>
        <taxon>Flavobacteriia</taxon>
        <taxon>Flavobacteriales</taxon>
        <taxon>Flavobacteriaceae</taxon>
        <taxon>Leptobacterium</taxon>
    </lineage>
</organism>
<feature type="domain" description="RNA polymerase sigma factor 70 region 4 type 2" evidence="6">
    <location>
        <begin position="111"/>
        <end position="161"/>
    </location>
</feature>
<evidence type="ECO:0000259" key="5">
    <source>
        <dbReference type="Pfam" id="PF04542"/>
    </source>
</evidence>
<keyword evidence="8" id="KW-1185">Reference proteome</keyword>
<evidence type="ECO:0000256" key="3">
    <source>
        <dbReference type="ARBA" id="ARBA00023082"/>
    </source>
</evidence>
<evidence type="ECO:0000259" key="6">
    <source>
        <dbReference type="Pfam" id="PF08281"/>
    </source>
</evidence>
<dbReference type="AlphaFoldDB" id="A0A6P0UQK1"/>
<dbReference type="Gene3D" id="1.10.1740.10">
    <property type="match status" value="1"/>
</dbReference>
<reference evidence="7 8" key="1">
    <citation type="submission" date="2020-01" db="EMBL/GenBank/DDBJ databases">
        <title>Leptobacterium flavescens.</title>
        <authorList>
            <person name="Wang G."/>
        </authorList>
    </citation>
    <scope>NUCLEOTIDE SEQUENCE [LARGE SCALE GENOMIC DNA]</scope>
    <source>
        <strain evidence="7 8">KCTC 22160</strain>
    </source>
</reference>
<dbReference type="GO" id="GO:0006352">
    <property type="term" value="P:DNA-templated transcription initiation"/>
    <property type="evidence" value="ECO:0007669"/>
    <property type="project" value="InterPro"/>
</dbReference>
<dbReference type="InterPro" id="IPR007627">
    <property type="entry name" value="RNA_pol_sigma70_r2"/>
</dbReference>
<dbReference type="Pfam" id="PF04542">
    <property type="entry name" value="Sigma70_r2"/>
    <property type="match status" value="1"/>
</dbReference>
<dbReference type="InterPro" id="IPR036388">
    <property type="entry name" value="WH-like_DNA-bd_sf"/>
</dbReference>
<dbReference type="PANTHER" id="PTHR43133:SF46">
    <property type="entry name" value="RNA POLYMERASE SIGMA-70 FACTOR ECF SUBFAMILY"/>
    <property type="match status" value="1"/>
</dbReference>
<dbReference type="InterPro" id="IPR013325">
    <property type="entry name" value="RNA_pol_sigma_r2"/>
</dbReference>
<name>A0A6P0UQK1_9FLAO</name>
<dbReference type="SUPFAM" id="SSF88659">
    <property type="entry name" value="Sigma3 and sigma4 domains of RNA polymerase sigma factors"/>
    <property type="match status" value="1"/>
</dbReference>
<dbReference type="RefSeq" id="WP_163608526.1">
    <property type="nucleotide sequence ID" value="NZ_JAABOO010000004.1"/>
</dbReference>
<dbReference type="InterPro" id="IPR014284">
    <property type="entry name" value="RNA_pol_sigma-70_dom"/>
</dbReference>
<comment type="caution">
    <text evidence="7">The sequence shown here is derived from an EMBL/GenBank/DDBJ whole genome shotgun (WGS) entry which is preliminary data.</text>
</comment>